<evidence type="ECO:0000256" key="1">
    <source>
        <dbReference type="ARBA" id="ARBA00007118"/>
    </source>
</evidence>
<protein>
    <submittedName>
        <fullName evidence="4">Nitroreductase family protein</fullName>
    </submittedName>
</protein>
<organism evidence="4 5">
    <name type="scientific">Metabacillus halosaccharovorans</name>
    <dbReference type="NCBI Taxonomy" id="930124"/>
    <lineage>
        <taxon>Bacteria</taxon>
        <taxon>Bacillati</taxon>
        <taxon>Bacillota</taxon>
        <taxon>Bacilli</taxon>
        <taxon>Bacillales</taxon>
        <taxon>Bacillaceae</taxon>
        <taxon>Metabacillus</taxon>
    </lineage>
</organism>
<dbReference type="EMBL" id="JAOYEY010000032">
    <property type="protein sequence ID" value="MCV9885613.1"/>
    <property type="molecule type" value="Genomic_DNA"/>
</dbReference>
<comment type="similarity">
    <text evidence="1">Belongs to the nitroreductase family.</text>
</comment>
<sequence length="176" mass="19846">MDFKDVVKNRREITKFTNKAIPTETIEEIIQQVSLSPTGNNLPSREFIIVKNRKTLDYLSETTPFMKWLKEAQGAIVITGCPNISKYWLQDASIASSYIWLAAVNEGLGCAFGAVFNITDESETLQREDYVKNALSIPSDRKIVAILGLGYISDQPAKKKVIPTEDIVHYEVFNQK</sequence>
<dbReference type="InterPro" id="IPR000415">
    <property type="entry name" value="Nitroreductase-like"/>
</dbReference>
<gene>
    <name evidence="4" type="ORF">OIH86_08095</name>
</gene>
<evidence type="ECO:0000313" key="5">
    <source>
        <dbReference type="Proteomes" id="UP001526147"/>
    </source>
</evidence>
<dbReference type="InterPro" id="IPR029479">
    <property type="entry name" value="Nitroreductase"/>
</dbReference>
<evidence type="ECO:0000256" key="2">
    <source>
        <dbReference type="ARBA" id="ARBA00023002"/>
    </source>
</evidence>
<evidence type="ECO:0000313" key="4">
    <source>
        <dbReference type="EMBL" id="MCV9885613.1"/>
    </source>
</evidence>
<dbReference type="SUPFAM" id="SSF55469">
    <property type="entry name" value="FMN-dependent nitroreductase-like"/>
    <property type="match status" value="1"/>
</dbReference>
<dbReference type="PANTHER" id="PTHR43673:SF10">
    <property type="entry name" value="NADH DEHYDROGENASE_NAD(P)H NITROREDUCTASE XCC3605-RELATED"/>
    <property type="match status" value="1"/>
</dbReference>
<name>A0ABT3DEY1_9BACI</name>
<dbReference type="Pfam" id="PF00881">
    <property type="entry name" value="Nitroreductase"/>
    <property type="match status" value="1"/>
</dbReference>
<reference evidence="4 5" key="1">
    <citation type="submission" date="2022-10" db="EMBL/GenBank/DDBJ databases">
        <title>Draft genome assembly of moderately radiation resistant bacterium Metabacillus halosaccharovorans.</title>
        <authorList>
            <person name="Pal S."/>
            <person name="Gopinathan A."/>
        </authorList>
    </citation>
    <scope>NUCLEOTIDE SEQUENCE [LARGE SCALE GENOMIC DNA]</scope>
    <source>
        <strain evidence="4 5">VITHBRA001</strain>
    </source>
</reference>
<accession>A0ABT3DEY1</accession>
<dbReference type="PANTHER" id="PTHR43673">
    <property type="entry name" value="NAD(P)H NITROREDUCTASE YDGI-RELATED"/>
    <property type="match status" value="1"/>
</dbReference>
<dbReference type="Gene3D" id="3.40.109.10">
    <property type="entry name" value="NADH Oxidase"/>
    <property type="match status" value="1"/>
</dbReference>
<feature type="domain" description="Nitroreductase" evidence="3">
    <location>
        <begin position="7"/>
        <end position="61"/>
    </location>
</feature>
<comment type="caution">
    <text evidence="4">The sequence shown here is derived from an EMBL/GenBank/DDBJ whole genome shotgun (WGS) entry which is preliminary data.</text>
</comment>
<dbReference type="Proteomes" id="UP001526147">
    <property type="component" value="Unassembled WGS sequence"/>
</dbReference>
<keyword evidence="2" id="KW-0560">Oxidoreductase</keyword>
<dbReference type="RefSeq" id="WP_264142364.1">
    <property type="nucleotide sequence ID" value="NZ_JAOYEY010000032.1"/>
</dbReference>
<proteinExistence type="inferred from homology"/>
<keyword evidence="5" id="KW-1185">Reference proteome</keyword>
<evidence type="ECO:0000259" key="3">
    <source>
        <dbReference type="Pfam" id="PF00881"/>
    </source>
</evidence>